<dbReference type="SUPFAM" id="SSF52540">
    <property type="entry name" value="P-loop containing nucleoside triphosphate hydrolases"/>
    <property type="match status" value="1"/>
</dbReference>
<keyword evidence="1" id="KW-0802">TPR repeat</keyword>
<evidence type="ECO:0000256" key="1">
    <source>
        <dbReference type="PROSITE-ProRule" id="PRU00339"/>
    </source>
</evidence>
<reference evidence="2 3" key="1">
    <citation type="submission" date="2024-10" db="EMBL/GenBank/DDBJ databases">
        <title>The Natural Products Discovery Center: Release of the First 8490 Sequenced Strains for Exploring Actinobacteria Biosynthetic Diversity.</title>
        <authorList>
            <person name="Kalkreuter E."/>
            <person name="Kautsar S.A."/>
            <person name="Yang D."/>
            <person name="Bader C.D."/>
            <person name="Teijaro C.N."/>
            <person name="Fluegel L."/>
            <person name="Davis C.M."/>
            <person name="Simpson J.R."/>
            <person name="Lauterbach L."/>
            <person name="Steele A.D."/>
            <person name="Gui C."/>
            <person name="Meng S."/>
            <person name="Li G."/>
            <person name="Viehrig K."/>
            <person name="Ye F."/>
            <person name="Su P."/>
            <person name="Kiefer A.F."/>
            <person name="Nichols A."/>
            <person name="Cepeda A.J."/>
            <person name="Yan W."/>
            <person name="Fan B."/>
            <person name="Jiang Y."/>
            <person name="Adhikari A."/>
            <person name="Zheng C.-J."/>
            <person name="Schuster L."/>
            <person name="Cowan T.M."/>
            <person name="Smanski M.J."/>
            <person name="Chevrette M.G."/>
            <person name="De Carvalho L.P.S."/>
            <person name="Shen B."/>
        </authorList>
    </citation>
    <scope>NUCLEOTIDE SEQUENCE [LARGE SCALE GENOMIC DNA]</scope>
    <source>
        <strain evidence="2 3">NPDC050545</strain>
    </source>
</reference>
<keyword evidence="3" id="KW-1185">Reference proteome</keyword>
<dbReference type="PROSITE" id="PS50005">
    <property type="entry name" value="TPR"/>
    <property type="match status" value="1"/>
</dbReference>
<evidence type="ECO:0008006" key="4">
    <source>
        <dbReference type="Google" id="ProtNLM"/>
    </source>
</evidence>
<organism evidence="2 3">
    <name type="scientific">Nonomuraea typhae</name>
    <dbReference type="NCBI Taxonomy" id="2603600"/>
    <lineage>
        <taxon>Bacteria</taxon>
        <taxon>Bacillati</taxon>
        <taxon>Actinomycetota</taxon>
        <taxon>Actinomycetes</taxon>
        <taxon>Streptosporangiales</taxon>
        <taxon>Streptosporangiaceae</taxon>
        <taxon>Nonomuraea</taxon>
    </lineage>
</organism>
<dbReference type="Gene3D" id="1.25.40.10">
    <property type="entry name" value="Tetratricopeptide repeat domain"/>
    <property type="match status" value="2"/>
</dbReference>
<dbReference type="InterPro" id="IPR027417">
    <property type="entry name" value="P-loop_NTPase"/>
</dbReference>
<dbReference type="PANTHER" id="PTHR47691:SF3">
    <property type="entry name" value="HTH-TYPE TRANSCRIPTIONAL REGULATOR RV0890C-RELATED"/>
    <property type="match status" value="1"/>
</dbReference>
<name>A0ABW7YWI5_9ACTN</name>
<feature type="repeat" description="TPR" evidence="1">
    <location>
        <begin position="542"/>
        <end position="575"/>
    </location>
</feature>
<protein>
    <recommendedName>
        <fullName evidence="4">Tetratricopeptide repeat protein</fullName>
    </recommendedName>
</protein>
<dbReference type="SMART" id="SM00028">
    <property type="entry name" value="TPR"/>
    <property type="match status" value="4"/>
</dbReference>
<evidence type="ECO:0000313" key="3">
    <source>
        <dbReference type="Proteomes" id="UP001612741"/>
    </source>
</evidence>
<comment type="caution">
    <text evidence="2">The sequence shown here is derived from an EMBL/GenBank/DDBJ whole genome shotgun (WGS) entry which is preliminary data.</text>
</comment>
<dbReference type="InterPro" id="IPR011990">
    <property type="entry name" value="TPR-like_helical_dom_sf"/>
</dbReference>
<proteinExistence type="predicted"/>
<dbReference type="PRINTS" id="PR00364">
    <property type="entry name" value="DISEASERSIST"/>
</dbReference>
<dbReference type="SUPFAM" id="SSF48452">
    <property type="entry name" value="TPR-like"/>
    <property type="match status" value="1"/>
</dbReference>
<dbReference type="PANTHER" id="PTHR47691">
    <property type="entry name" value="REGULATOR-RELATED"/>
    <property type="match status" value="1"/>
</dbReference>
<dbReference type="InterPro" id="IPR019734">
    <property type="entry name" value="TPR_rpt"/>
</dbReference>
<dbReference type="EMBL" id="JBITGY010000006">
    <property type="protein sequence ID" value="MFI6500287.1"/>
    <property type="molecule type" value="Genomic_DNA"/>
</dbReference>
<evidence type="ECO:0000313" key="2">
    <source>
        <dbReference type="EMBL" id="MFI6500287.1"/>
    </source>
</evidence>
<gene>
    <name evidence="2" type="ORF">ACIBG2_23090</name>
</gene>
<dbReference type="Proteomes" id="UP001612741">
    <property type="component" value="Unassembled WGS sequence"/>
</dbReference>
<sequence length="721" mass="78975">MTGQANGESGHQTRNDMSGYVGESLIQVGSAQQFHVHLPRADGERATQQLPAASSSFINRRTEIDLLDEVLSRPHTQPRPRLVLIWGVGGMGKTALGVHWAHLAATRFVDGCLYVDFAQEAQGEAVTVAGVLGRLLRGLGVAPEAVPATLGDRLALYRSRTSRRRLLLMFDNYPRALDPELLLPASCDSLVAVISRQRIARVVNAGAVEVKLEPFDDAAGVDLLRDVLGSARLEGQGQAALELTRLCAGVPLALRVSANRVRLRRSSSVAMAAARLGASERRLALLSDESEGRAMSEVLDASYADLSEVPARVLRCMGLVEATEFEPGALGAMAGLADHETEDALESLADHALVDLAGDGRVRVHDLIHLYAREQAERVDTPREHARAANAFISWYRSGAGLADHAVRPDRLRLADHEELLSGTAQPFTTRTQALDWLERELPNLMLAVRLAAKYGRDHDTVMLCDALWALFLHRKHYAAWIESHEEGVAAAVRLADARAEGRLRCQLGRAHLERGEYTLAAEQYAQAERAAQQSRWDRLIASAVEFMGRLYLEQADYERAVAAFTRSWELHHALRDAEGEPDVRGSALQRHHLGQALIGAGRLDAALRELDAALAGMVQAEDEYNQARVRMSLGKAYHRLGRDAEAETQLQRALHEMEVEKAHAQIAAIRMSLADLAMAAGEPAACEHHLRKALEAARVTAGPELERIQKRLDDLRPGLT</sequence>
<dbReference type="Gene3D" id="3.40.50.300">
    <property type="entry name" value="P-loop containing nucleotide triphosphate hydrolases"/>
    <property type="match status" value="1"/>
</dbReference>
<dbReference type="RefSeq" id="WP_397084093.1">
    <property type="nucleotide sequence ID" value="NZ_JBITGY010000006.1"/>
</dbReference>
<accession>A0ABW7YWI5</accession>